<comment type="catalytic activity">
    <reaction evidence="18">
        <text>a quinol + 2 Fe(III)-[cytochrome c](out) = a quinone + 2 Fe(II)-[cytochrome c](out) + 2 H(+)(out)</text>
        <dbReference type="Rhea" id="RHEA:11484"/>
        <dbReference type="Rhea" id="RHEA-COMP:10350"/>
        <dbReference type="Rhea" id="RHEA-COMP:14399"/>
        <dbReference type="ChEBI" id="CHEBI:15378"/>
        <dbReference type="ChEBI" id="CHEBI:24646"/>
        <dbReference type="ChEBI" id="CHEBI:29033"/>
        <dbReference type="ChEBI" id="CHEBI:29034"/>
        <dbReference type="ChEBI" id="CHEBI:132124"/>
        <dbReference type="EC" id="7.1.1.8"/>
    </reaction>
</comment>
<dbReference type="GO" id="GO:0005886">
    <property type="term" value="C:plasma membrane"/>
    <property type="evidence" value="ECO:0007669"/>
    <property type="project" value="UniProtKB-SubCell"/>
</dbReference>
<keyword evidence="11" id="KW-1278">Translocase</keyword>
<evidence type="ECO:0000256" key="4">
    <source>
        <dbReference type="ARBA" id="ARBA00012951"/>
    </source>
</evidence>
<keyword evidence="15" id="KW-0411">Iron-sulfur</keyword>
<dbReference type="InterPro" id="IPR036922">
    <property type="entry name" value="Rieske_2Fe-2S_sf"/>
</dbReference>
<keyword evidence="7" id="KW-1003">Cell membrane</keyword>
<dbReference type="Pfam" id="PF00355">
    <property type="entry name" value="Rieske"/>
    <property type="match status" value="1"/>
</dbReference>
<evidence type="ECO:0000256" key="5">
    <source>
        <dbReference type="ARBA" id="ARBA00019816"/>
    </source>
</evidence>
<evidence type="ECO:0000256" key="19">
    <source>
        <dbReference type="ARBA" id="ARBA00032409"/>
    </source>
</evidence>
<dbReference type="InterPro" id="IPR006317">
    <property type="entry name" value="Ubiquinol_cyt_c_Rdtase_Fe-S-su"/>
</dbReference>
<keyword evidence="13 21" id="KW-1133">Transmembrane helix</keyword>
<keyword evidence="17" id="KW-1015">Disulfide bond</keyword>
<accession>A0A160TB36</accession>
<evidence type="ECO:0000256" key="16">
    <source>
        <dbReference type="ARBA" id="ARBA00023136"/>
    </source>
</evidence>
<dbReference type="PANTHER" id="PTHR10134">
    <property type="entry name" value="CYTOCHROME B-C1 COMPLEX SUBUNIT RIESKE, MITOCHONDRIAL"/>
    <property type="match status" value="1"/>
</dbReference>
<evidence type="ECO:0000256" key="6">
    <source>
        <dbReference type="ARBA" id="ARBA00022448"/>
    </source>
</evidence>
<keyword evidence="23" id="KW-0560">Oxidoreductase</keyword>
<evidence type="ECO:0000256" key="9">
    <source>
        <dbReference type="ARBA" id="ARBA00022714"/>
    </source>
</evidence>
<protein>
    <recommendedName>
        <fullName evidence="5">Ubiquinol-cytochrome c reductase iron-sulfur subunit</fullName>
        <ecNumber evidence="4">7.1.1.8</ecNumber>
    </recommendedName>
    <alternativeName>
        <fullName evidence="19">Rieske iron-sulfur protein</fullName>
    </alternativeName>
</protein>
<evidence type="ECO:0000256" key="17">
    <source>
        <dbReference type="ARBA" id="ARBA00023157"/>
    </source>
</evidence>
<comment type="function">
    <text evidence="1">Component of the ubiquinol-cytochrome c reductase complex (complex III or cytochrome b-c1 complex), which is a respiratory chain that generates an electrochemical potential coupled to ATP synthesis.</text>
</comment>
<feature type="transmembrane region" description="Helical" evidence="21">
    <location>
        <begin position="12"/>
        <end position="34"/>
    </location>
</feature>
<evidence type="ECO:0000256" key="18">
    <source>
        <dbReference type="ARBA" id="ARBA00029351"/>
    </source>
</evidence>
<evidence type="ECO:0000256" key="14">
    <source>
        <dbReference type="ARBA" id="ARBA00023004"/>
    </source>
</evidence>
<dbReference type="Pfam" id="PF10399">
    <property type="entry name" value="UCR_Fe-S_N"/>
    <property type="match status" value="1"/>
</dbReference>
<evidence type="ECO:0000256" key="21">
    <source>
        <dbReference type="SAM" id="Phobius"/>
    </source>
</evidence>
<comment type="subcellular location">
    <subcellularLocation>
        <location evidence="2">Cell membrane</location>
        <topology evidence="2">Single-pass membrane protein</topology>
    </subcellularLocation>
</comment>
<dbReference type="CDD" id="cd03470">
    <property type="entry name" value="Rieske_cytochrome_bc1"/>
    <property type="match status" value="1"/>
</dbReference>
<organism evidence="23">
    <name type="scientific">hydrothermal vent metagenome</name>
    <dbReference type="NCBI Taxonomy" id="652676"/>
    <lineage>
        <taxon>unclassified sequences</taxon>
        <taxon>metagenomes</taxon>
        <taxon>ecological metagenomes</taxon>
    </lineage>
</organism>
<evidence type="ECO:0000256" key="2">
    <source>
        <dbReference type="ARBA" id="ARBA00004162"/>
    </source>
</evidence>
<evidence type="ECO:0000256" key="12">
    <source>
        <dbReference type="ARBA" id="ARBA00022982"/>
    </source>
</evidence>
<keyword evidence="9" id="KW-0001">2Fe-2S</keyword>
<dbReference type="GO" id="GO:0051537">
    <property type="term" value="F:2 iron, 2 sulfur cluster binding"/>
    <property type="evidence" value="ECO:0007669"/>
    <property type="project" value="UniProtKB-KW"/>
</dbReference>
<dbReference type="EMBL" id="CZQC01000045">
    <property type="protein sequence ID" value="CUS41550.1"/>
    <property type="molecule type" value="Genomic_DNA"/>
</dbReference>
<dbReference type="InterPro" id="IPR014349">
    <property type="entry name" value="Rieske_Fe-S_prot"/>
</dbReference>
<keyword evidence="14" id="KW-0408">Iron</keyword>
<keyword evidence="16 21" id="KW-0472">Membrane</keyword>
<evidence type="ECO:0000256" key="11">
    <source>
        <dbReference type="ARBA" id="ARBA00022967"/>
    </source>
</evidence>
<reference evidence="23" key="1">
    <citation type="submission" date="2015-10" db="EMBL/GenBank/DDBJ databases">
        <authorList>
            <person name="Gilbert D.G."/>
        </authorList>
    </citation>
    <scope>NUCLEOTIDE SEQUENCE</scope>
</reference>
<evidence type="ECO:0000259" key="22">
    <source>
        <dbReference type="PROSITE" id="PS51296"/>
    </source>
</evidence>
<dbReference type="InterPro" id="IPR017941">
    <property type="entry name" value="Rieske_2Fe-2S"/>
</dbReference>
<dbReference type="GO" id="GO:0016491">
    <property type="term" value="F:oxidoreductase activity"/>
    <property type="evidence" value="ECO:0007669"/>
    <property type="project" value="UniProtKB-KW"/>
</dbReference>
<keyword evidence="8 21" id="KW-0812">Transmembrane</keyword>
<proteinExistence type="predicted"/>
<evidence type="ECO:0000256" key="8">
    <source>
        <dbReference type="ARBA" id="ARBA00022692"/>
    </source>
</evidence>
<sequence>MSQDGVNKTRRTLLVGATGAVGAVGAGFLAVPFVKSWLPSEKAKAAGAPAKVDVSKIEPGAMLTAEWRGKPVYIVRRTPETLDTLGTLAGRLKDPENSNKEQQPAYADNGFRSRKPELLVLLGVCTHLGCAPKYFAEVKPEPFDSDWKGGWYCPCHGSRFDLAGRVFNGSPAATNLVVPPYSYESDNVLVIGVDEENA</sequence>
<evidence type="ECO:0000256" key="10">
    <source>
        <dbReference type="ARBA" id="ARBA00022723"/>
    </source>
</evidence>
<dbReference type="GO" id="GO:0008121">
    <property type="term" value="F:quinol-cytochrome-c reductase activity"/>
    <property type="evidence" value="ECO:0007669"/>
    <property type="project" value="UniProtKB-EC"/>
</dbReference>
<dbReference type="Gene3D" id="1.20.5.510">
    <property type="entry name" value="Single helix bin"/>
    <property type="match status" value="1"/>
</dbReference>
<dbReference type="InterPro" id="IPR005805">
    <property type="entry name" value="Rieske_Fe-S_prot_C"/>
</dbReference>
<keyword evidence="10" id="KW-0479">Metal-binding</keyword>
<dbReference type="PROSITE" id="PS51296">
    <property type="entry name" value="RIESKE"/>
    <property type="match status" value="1"/>
</dbReference>
<dbReference type="PRINTS" id="PR00162">
    <property type="entry name" value="RIESKE"/>
</dbReference>
<dbReference type="Gene3D" id="2.102.10.10">
    <property type="entry name" value="Rieske [2Fe-2S] iron-sulphur domain"/>
    <property type="match status" value="1"/>
</dbReference>
<feature type="domain" description="Rieske" evidence="22">
    <location>
        <begin position="86"/>
        <end position="190"/>
    </location>
</feature>
<evidence type="ECO:0000256" key="20">
    <source>
        <dbReference type="ARBA" id="ARBA00034078"/>
    </source>
</evidence>
<evidence type="ECO:0000256" key="3">
    <source>
        <dbReference type="ARBA" id="ARBA00011649"/>
    </source>
</evidence>
<dbReference type="EC" id="7.1.1.8" evidence="4"/>
<comment type="subunit">
    <text evidence="3">The main subunits of complex b-c1 are: cytochrome b, cytochrome c1 and the Rieske protein.</text>
</comment>
<comment type="cofactor">
    <cofactor evidence="20">
        <name>[2Fe-2S] cluster</name>
        <dbReference type="ChEBI" id="CHEBI:190135"/>
    </cofactor>
</comment>
<evidence type="ECO:0000256" key="1">
    <source>
        <dbReference type="ARBA" id="ARBA00002444"/>
    </source>
</evidence>
<dbReference type="NCBIfam" id="TIGR01416">
    <property type="entry name" value="Rieske_proteo"/>
    <property type="match status" value="1"/>
</dbReference>
<dbReference type="AlphaFoldDB" id="A0A160TB36"/>
<evidence type="ECO:0000256" key="15">
    <source>
        <dbReference type="ARBA" id="ARBA00023014"/>
    </source>
</evidence>
<dbReference type="SUPFAM" id="SSF50022">
    <property type="entry name" value="ISP domain"/>
    <property type="match status" value="1"/>
</dbReference>
<gene>
    <name evidence="23" type="ORF">MGWOODY_Tha2347</name>
</gene>
<dbReference type="InterPro" id="IPR006311">
    <property type="entry name" value="TAT_signal"/>
</dbReference>
<dbReference type="PROSITE" id="PS51318">
    <property type="entry name" value="TAT"/>
    <property type="match status" value="1"/>
</dbReference>
<evidence type="ECO:0000313" key="23">
    <source>
        <dbReference type="EMBL" id="CUS41550.1"/>
    </source>
</evidence>
<name>A0A160TB36_9ZZZZ</name>
<dbReference type="GO" id="GO:0046872">
    <property type="term" value="F:metal ion binding"/>
    <property type="evidence" value="ECO:0007669"/>
    <property type="project" value="UniProtKB-KW"/>
</dbReference>
<dbReference type="InterPro" id="IPR019470">
    <property type="entry name" value="Ubiq_cytC_Rdtase_Fe-S_su_TAT"/>
</dbReference>
<evidence type="ECO:0000256" key="7">
    <source>
        <dbReference type="ARBA" id="ARBA00022475"/>
    </source>
</evidence>
<evidence type="ECO:0000256" key="13">
    <source>
        <dbReference type="ARBA" id="ARBA00022989"/>
    </source>
</evidence>
<keyword evidence="6" id="KW-0813">Transport</keyword>
<keyword evidence="12" id="KW-0249">Electron transport</keyword>